<dbReference type="AlphaFoldDB" id="A0A9W9G8C1"/>
<feature type="region of interest" description="Disordered" evidence="1">
    <location>
        <begin position="79"/>
        <end position="111"/>
    </location>
</feature>
<comment type="caution">
    <text evidence="2">The sequence shown here is derived from an EMBL/GenBank/DDBJ whole genome shotgun (WGS) entry which is preliminary data.</text>
</comment>
<reference evidence="2" key="1">
    <citation type="submission" date="2022-11" db="EMBL/GenBank/DDBJ databases">
        <authorList>
            <person name="Petersen C."/>
        </authorList>
    </citation>
    <scope>NUCLEOTIDE SEQUENCE</scope>
    <source>
        <strain evidence="2">IBT 30069</strain>
    </source>
</reference>
<accession>A0A9W9G8C1</accession>
<keyword evidence="3" id="KW-1185">Reference proteome</keyword>
<organism evidence="2 3">
    <name type="scientific">Penicillium angulare</name>
    <dbReference type="NCBI Taxonomy" id="116970"/>
    <lineage>
        <taxon>Eukaryota</taxon>
        <taxon>Fungi</taxon>
        <taxon>Dikarya</taxon>
        <taxon>Ascomycota</taxon>
        <taxon>Pezizomycotina</taxon>
        <taxon>Eurotiomycetes</taxon>
        <taxon>Eurotiomycetidae</taxon>
        <taxon>Eurotiales</taxon>
        <taxon>Aspergillaceae</taxon>
        <taxon>Penicillium</taxon>
    </lineage>
</organism>
<evidence type="ECO:0000313" key="2">
    <source>
        <dbReference type="EMBL" id="KAJ5113931.1"/>
    </source>
</evidence>
<evidence type="ECO:0000313" key="3">
    <source>
        <dbReference type="Proteomes" id="UP001149165"/>
    </source>
</evidence>
<gene>
    <name evidence="2" type="ORF">N7456_002465</name>
</gene>
<name>A0A9W9G8C1_9EURO</name>
<dbReference type="Proteomes" id="UP001149165">
    <property type="component" value="Unassembled WGS sequence"/>
</dbReference>
<proteinExistence type="predicted"/>
<reference evidence="2" key="2">
    <citation type="journal article" date="2023" name="IMA Fungus">
        <title>Comparative genomic study of the Penicillium genus elucidates a diverse pangenome and 15 lateral gene transfer events.</title>
        <authorList>
            <person name="Petersen C."/>
            <person name="Sorensen T."/>
            <person name="Nielsen M.R."/>
            <person name="Sondergaard T.E."/>
            <person name="Sorensen J.L."/>
            <person name="Fitzpatrick D.A."/>
            <person name="Frisvad J.C."/>
            <person name="Nielsen K.L."/>
        </authorList>
    </citation>
    <scope>NUCLEOTIDE SEQUENCE</scope>
    <source>
        <strain evidence="2">IBT 30069</strain>
    </source>
</reference>
<sequence length="111" mass="12671">MQVHLPPLWKRPAGILRESTDKGDMRTKVTVTYLNEKGTRMLAIHAYDDKTWKEKYTRAGEKVLEWKREKEELKAIGVKGRTDDGLLDPSQIAVKKEASESNADKPKSFEG</sequence>
<protein>
    <submittedName>
        <fullName evidence="2">Uncharacterized protein</fullName>
    </submittedName>
</protein>
<feature type="compositionally biased region" description="Basic and acidic residues" evidence="1">
    <location>
        <begin position="94"/>
        <end position="111"/>
    </location>
</feature>
<dbReference type="EMBL" id="JAPQKH010000002">
    <property type="protein sequence ID" value="KAJ5113931.1"/>
    <property type="molecule type" value="Genomic_DNA"/>
</dbReference>
<evidence type="ECO:0000256" key="1">
    <source>
        <dbReference type="SAM" id="MobiDB-lite"/>
    </source>
</evidence>
<dbReference type="OrthoDB" id="3531694at2759"/>